<reference evidence="3" key="1">
    <citation type="thesis" date="2020" institute="ProQuest LLC" country="789 East Eisenhower Parkway, Ann Arbor, MI, USA">
        <title>Comparative Genomics and Chromosome Evolution.</title>
        <authorList>
            <person name="Mudd A.B."/>
        </authorList>
    </citation>
    <scope>NUCLEOTIDE SEQUENCE</scope>
    <source>
        <strain evidence="3">Female2</strain>
        <tissue evidence="3">Blood</tissue>
    </source>
</reference>
<dbReference type="OrthoDB" id="68076at2759"/>
<dbReference type="GO" id="GO:0005634">
    <property type="term" value="C:nucleus"/>
    <property type="evidence" value="ECO:0007669"/>
    <property type="project" value="TreeGrafter"/>
</dbReference>
<dbReference type="Pfam" id="PF14075">
    <property type="entry name" value="UBN_AB"/>
    <property type="match status" value="1"/>
</dbReference>
<protein>
    <recommendedName>
        <fullName evidence="2">Ubinuclein middle domain-containing protein</fullName>
    </recommendedName>
</protein>
<evidence type="ECO:0000256" key="1">
    <source>
        <dbReference type="SAM" id="MobiDB-lite"/>
    </source>
</evidence>
<name>A0A8T2IDZ4_9PIPI</name>
<dbReference type="EMBL" id="JAACNH010021534">
    <property type="protein sequence ID" value="KAG8428898.1"/>
    <property type="molecule type" value="Genomic_DNA"/>
</dbReference>
<keyword evidence="4" id="KW-1185">Reference proteome</keyword>
<accession>A0A8T2IDZ4</accession>
<evidence type="ECO:0000313" key="4">
    <source>
        <dbReference type="Proteomes" id="UP000812440"/>
    </source>
</evidence>
<feature type="compositionally biased region" description="Basic and acidic residues" evidence="1">
    <location>
        <begin position="37"/>
        <end position="54"/>
    </location>
</feature>
<dbReference type="PANTHER" id="PTHR21669:SF12">
    <property type="entry name" value="UBINUCLEIN-1"/>
    <property type="match status" value="1"/>
</dbReference>
<dbReference type="AlphaFoldDB" id="A0A8T2IDZ4"/>
<dbReference type="InterPro" id="IPR026947">
    <property type="entry name" value="UBN_middle_dom"/>
</dbReference>
<proteinExistence type="predicted"/>
<feature type="domain" description="Ubinuclein middle" evidence="2">
    <location>
        <begin position="4"/>
        <end position="129"/>
    </location>
</feature>
<organism evidence="3 4">
    <name type="scientific">Hymenochirus boettgeri</name>
    <name type="common">Congo dwarf clawed frog</name>
    <dbReference type="NCBI Taxonomy" id="247094"/>
    <lineage>
        <taxon>Eukaryota</taxon>
        <taxon>Metazoa</taxon>
        <taxon>Chordata</taxon>
        <taxon>Craniata</taxon>
        <taxon>Vertebrata</taxon>
        <taxon>Euteleostomi</taxon>
        <taxon>Amphibia</taxon>
        <taxon>Batrachia</taxon>
        <taxon>Anura</taxon>
        <taxon>Pipoidea</taxon>
        <taxon>Pipidae</taxon>
        <taxon>Pipinae</taxon>
        <taxon>Hymenochirus</taxon>
    </lineage>
</organism>
<feature type="non-terminal residue" evidence="3">
    <location>
        <position position="1"/>
    </location>
</feature>
<dbReference type="GO" id="GO:0006325">
    <property type="term" value="P:chromatin organization"/>
    <property type="evidence" value="ECO:0007669"/>
    <property type="project" value="TreeGrafter"/>
</dbReference>
<dbReference type="PANTHER" id="PTHR21669">
    <property type="entry name" value="CAPZ-INTERACTING PROTEIN AND RELATED PROTEINS"/>
    <property type="match status" value="1"/>
</dbReference>
<comment type="caution">
    <text evidence="3">The sequence shown here is derived from an EMBL/GenBank/DDBJ whole genome shotgun (WGS) entry which is preliminary data.</text>
</comment>
<sequence length="129" mass="15287">GSHFREPLRKLKDAVARAMPEQISKYHEECKVHNEAKYSKLLEDDKEKNQKAVSEEDEEEEKSGRKSAGPRKKFQWNDEIRQLLCQLLRTKVDLYEPQESAMQSMEDYLKSFLDGEVKTLWPRGWMQAR</sequence>
<feature type="region of interest" description="Disordered" evidence="1">
    <location>
        <begin position="37"/>
        <end position="73"/>
    </location>
</feature>
<evidence type="ECO:0000259" key="2">
    <source>
        <dbReference type="Pfam" id="PF14075"/>
    </source>
</evidence>
<evidence type="ECO:0000313" key="3">
    <source>
        <dbReference type="EMBL" id="KAG8428898.1"/>
    </source>
</evidence>
<dbReference type="Proteomes" id="UP000812440">
    <property type="component" value="Unassembled WGS sequence"/>
</dbReference>
<gene>
    <name evidence="3" type="ORF">GDO86_018960</name>
</gene>